<organism evidence="1 2">
    <name type="scientific">Microbispora cellulosiformans</name>
    <dbReference type="NCBI Taxonomy" id="2614688"/>
    <lineage>
        <taxon>Bacteria</taxon>
        <taxon>Bacillati</taxon>
        <taxon>Actinomycetota</taxon>
        <taxon>Actinomycetes</taxon>
        <taxon>Streptosporangiales</taxon>
        <taxon>Streptosporangiaceae</taxon>
        <taxon>Microbispora</taxon>
    </lineage>
</organism>
<evidence type="ECO:0000313" key="2">
    <source>
        <dbReference type="Proteomes" id="UP000327011"/>
    </source>
</evidence>
<sequence>MIELLSRRDVNVTGSWAGNPPWRERLHNERDHEELHQVTSDHTETTADISGLDGRQRVSAAGMYDYFLGGTHNSAADRIAADRVLSVSPESRVAAQANRIFLINAVRHLAAEHGVRQFLDLGSGLPTVENVHQVAHAVDPDIRVVYVDNDPEVLPEAQALLLDEEETVGYIEADMRVPESILTHEVTQRLIDFSQPVGVLMVASMHFVGDDYDPQGLVRRFMEDATPGSYLVLSHVSIDDMDPVVWEGVKISNPRMTRPLFFRTGEEIRGFFDGLELLPPGMVDVAQWRPGEAGPRQPTPVTIWCAVAKNR</sequence>
<protein>
    <submittedName>
        <fullName evidence="1">SAM-dependent methyltransferase</fullName>
    </submittedName>
</protein>
<gene>
    <name evidence="1" type="ORF">F5972_31760</name>
</gene>
<keyword evidence="1" id="KW-0489">Methyltransferase</keyword>
<dbReference type="InterPro" id="IPR006764">
    <property type="entry name" value="SAM_dep_MeTrfase_SAV2177_type"/>
</dbReference>
<keyword evidence="1" id="KW-0808">Transferase</keyword>
<dbReference type="GO" id="GO:0032259">
    <property type="term" value="P:methylation"/>
    <property type="evidence" value="ECO:0007669"/>
    <property type="project" value="UniProtKB-KW"/>
</dbReference>
<dbReference type="Proteomes" id="UP000327011">
    <property type="component" value="Unassembled WGS sequence"/>
</dbReference>
<comment type="caution">
    <text evidence="1">The sequence shown here is derived from an EMBL/GenBank/DDBJ whole genome shotgun (WGS) entry which is preliminary data.</text>
</comment>
<keyword evidence="2" id="KW-1185">Reference proteome</keyword>
<dbReference type="EMBL" id="VYTZ01000016">
    <property type="protein sequence ID" value="KAA9374476.1"/>
    <property type="molecule type" value="Genomic_DNA"/>
</dbReference>
<name>A0A5J5JWC3_9ACTN</name>
<dbReference type="Gene3D" id="3.40.50.150">
    <property type="entry name" value="Vaccinia Virus protein VP39"/>
    <property type="match status" value="1"/>
</dbReference>
<reference evidence="1 2" key="1">
    <citation type="submission" date="2019-09" db="EMBL/GenBank/DDBJ databases">
        <title>Screening of Novel Bioactive Compounds from Soil-Associated.</title>
        <authorList>
            <person name="Gong X."/>
        </authorList>
    </citation>
    <scope>NUCLEOTIDE SEQUENCE [LARGE SCALE GENOMIC DNA]</scope>
    <source>
        <strain evidence="1 2">Gxj-6</strain>
    </source>
</reference>
<dbReference type="GO" id="GO:0008168">
    <property type="term" value="F:methyltransferase activity"/>
    <property type="evidence" value="ECO:0007669"/>
    <property type="project" value="UniProtKB-KW"/>
</dbReference>
<dbReference type="AlphaFoldDB" id="A0A5J5JWC3"/>
<dbReference type="PIRSF" id="PIRSF017393">
    <property type="entry name" value="MTase_SAV2177"/>
    <property type="match status" value="1"/>
</dbReference>
<dbReference type="Pfam" id="PF04672">
    <property type="entry name" value="Methyltransf_19"/>
    <property type="match status" value="1"/>
</dbReference>
<dbReference type="SUPFAM" id="SSF53335">
    <property type="entry name" value="S-adenosyl-L-methionine-dependent methyltransferases"/>
    <property type="match status" value="1"/>
</dbReference>
<proteinExistence type="predicted"/>
<dbReference type="InterPro" id="IPR029063">
    <property type="entry name" value="SAM-dependent_MTases_sf"/>
</dbReference>
<evidence type="ECO:0000313" key="1">
    <source>
        <dbReference type="EMBL" id="KAA9374476.1"/>
    </source>
</evidence>
<accession>A0A5J5JWC3</accession>